<comment type="caution">
    <text evidence="1">The sequence shown here is derived from an EMBL/GenBank/DDBJ whole genome shotgun (WGS) entry which is preliminary data.</text>
</comment>
<protein>
    <submittedName>
        <fullName evidence="1">Uncharacterized protein</fullName>
    </submittedName>
</protein>
<evidence type="ECO:0000313" key="1">
    <source>
        <dbReference type="EMBL" id="RCN43328.1"/>
    </source>
</evidence>
<dbReference type="AlphaFoldDB" id="A0A368GI11"/>
<dbReference type="Proteomes" id="UP000252519">
    <property type="component" value="Unassembled WGS sequence"/>
</dbReference>
<sequence>MRAIKPTSHQYHCDQINSTSTSLFIGFHW</sequence>
<organism evidence="1 2">
    <name type="scientific">Ancylostoma caninum</name>
    <name type="common">Dog hookworm</name>
    <dbReference type="NCBI Taxonomy" id="29170"/>
    <lineage>
        <taxon>Eukaryota</taxon>
        <taxon>Metazoa</taxon>
        <taxon>Ecdysozoa</taxon>
        <taxon>Nematoda</taxon>
        <taxon>Chromadorea</taxon>
        <taxon>Rhabditida</taxon>
        <taxon>Rhabditina</taxon>
        <taxon>Rhabditomorpha</taxon>
        <taxon>Strongyloidea</taxon>
        <taxon>Ancylostomatidae</taxon>
        <taxon>Ancylostomatinae</taxon>
        <taxon>Ancylostoma</taxon>
    </lineage>
</organism>
<reference evidence="1 2" key="1">
    <citation type="submission" date="2014-10" db="EMBL/GenBank/DDBJ databases">
        <title>Draft genome of the hookworm Ancylostoma caninum.</title>
        <authorList>
            <person name="Mitreva M."/>
        </authorList>
    </citation>
    <scope>NUCLEOTIDE SEQUENCE [LARGE SCALE GENOMIC DNA]</scope>
    <source>
        <strain evidence="1 2">Baltimore</strain>
    </source>
</reference>
<gene>
    <name evidence="1" type="ORF">ANCCAN_10692</name>
</gene>
<proteinExistence type="predicted"/>
<keyword evidence="2" id="KW-1185">Reference proteome</keyword>
<accession>A0A368GI11</accession>
<name>A0A368GI11_ANCCA</name>
<dbReference type="EMBL" id="JOJR01000161">
    <property type="protein sequence ID" value="RCN43328.1"/>
    <property type="molecule type" value="Genomic_DNA"/>
</dbReference>
<evidence type="ECO:0000313" key="2">
    <source>
        <dbReference type="Proteomes" id="UP000252519"/>
    </source>
</evidence>